<sequence length="402" mass="46314">MLILDTTVLNNDDTLHLSYGAFNYPYFYQRTTGLRTPIGFLPDVWKVLTEQLEYHQYPYEDSSFPVCDGILLPVQEGRTLTTAGAYTPTVGRTGMFRQSAVTYYTSFNFYEADRIPDEPKSSLTYLIASFLHFLIESLRNNNENAGVQRNPLVDAIRFISHIVFAIGVFLIAYYHSAGFRGNSVLFTNTVHTSFADLVGGLHDGSRLLMTKSATTLRSDSLYALVGNRTQQSDVVEADQTQLMQKLCDNPNLVAMMEVNAVYSMSILERPCQLSKISIPQPWKSLERYDTQLPQVYLMSWNHTRKRTEEAVNQVLLRIFQQDMIESFWTNRYLLSMKDKPSIKYTKKTADTFVPMSLTRLQILFYFTGPGWFLSIIVFLMELSPRVITPFMRYLQYRTMIKI</sequence>
<gene>
    <name evidence="1" type="primary">WBGene00110284</name>
</gene>
<accession>A0A8R1YEY9</accession>
<dbReference type="PANTHER" id="PTHR47533">
    <property type="entry name" value="PROTEIN CBG21859"/>
    <property type="match status" value="1"/>
</dbReference>
<dbReference type="Proteomes" id="UP000005239">
    <property type="component" value="Unassembled WGS sequence"/>
</dbReference>
<dbReference type="AlphaFoldDB" id="A0A454XMP3"/>
<organism evidence="1 2">
    <name type="scientific">Pristionchus pacificus</name>
    <name type="common">Parasitic nematode worm</name>
    <dbReference type="NCBI Taxonomy" id="54126"/>
    <lineage>
        <taxon>Eukaryota</taxon>
        <taxon>Metazoa</taxon>
        <taxon>Ecdysozoa</taxon>
        <taxon>Nematoda</taxon>
        <taxon>Chromadorea</taxon>
        <taxon>Rhabditida</taxon>
        <taxon>Rhabditina</taxon>
        <taxon>Diplogasteromorpha</taxon>
        <taxon>Diplogasteroidea</taxon>
        <taxon>Neodiplogasteridae</taxon>
        <taxon>Pristionchus</taxon>
    </lineage>
</organism>
<keyword evidence="2" id="KW-1185">Reference proteome</keyword>
<evidence type="ECO:0000313" key="1">
    <source>
        <dbReference type="EnsemblMetazoa" id="PPA20730.1"/>
    </source>
</evidence>
<reference evidence="2" key="1">
    <citation type="journal article" date="2008" name="Nat. Genet.">
        <title>The Pristionchus pacificus genome provides a unique perspective on nematode lifestyle and parasitism.</title>
        <authorList>
            <person name="Dieterich C."/>
            <person name="Clifton S.W."/>
            <person name="Schuster L.N."/>
            <person name="Chinwalla A."/>
            <person name="Delehaunty K."/>
            <person name="Dinkelacker I."/>
            <person name="Fulton L."/>
            <person name="Fulton R."/>
            <person name="Godfrey J."/>
            <person name="Minx P."/>
            <person name="Mitreva M."/>
            <person name="Roeseler W."/>
            <person name="Tian H."/>
            <person name="Witte H."/>
            <person name="Yang S.P."/>
            <person name="Wilson R.K."/>
            <person name="Sommer R.J."/>
        </authorList>
    </citation>
    <scope>NUCLEOTIDE SEQUENCE [LARGE SCALE GENOMIC DNA]</scope>
    <source>
        <strain evidence="2">PS312</strain>
    </source>
</reference>
<dbReference type="EnsemblMetazoa" id="PPA20730.1">
    <property type="protein sequence ID" value="PPA20730.1"/>
    <property type="gene ID" value="WBGene00110284"/>
</dbReference>
<reference evidence="1" key="2">
    <citation type="submission" date="2022-06" db="UniProtKB">
        <authorList>
            <consortium name="EnsemblMetazoa"/>
        </authorList>
    </citation>
    <scope>IDENTIFICATION</scope>
    <source>
        <strain evidence="1">PS312</strain>
    </source>
</reference>
<dbReference type="PANTHER" id="PTHR47533:SF4">
    <property type="entry name" value="AB HYDROLASE-1 DOMAIN-CONTAINING PROTEIN"/>
    <property type="match status" value="1"/>
</dbReference>
<evidence type="ECO:0000313" key="2">
    <source>
        <dbReference type="Proteomes" id="UP000005239"/>
    </source>
</evidence>
<accession>A0A454XMP3</accession>
<protein>
    <submittedName>
        <fullName evidence="1">Uncharacterized protein</fullName>
    </submittedName>
</protein>
<proteinExistence type="predicted"/>
<name>A0A454XMP3_PRIPA</name>